<dbReference type="AlphaFoldDB" id="A0A2M7DPK1"/>
<dbReference type="CDD" id="cd06533">
    <property type="entry name" value="Glyco_transf_WecG_TagA"/>
    <property type="match status" value="1"/>
</dbReference>
<evidence type="ECO:0000313" key="4">
    <source>
        <dbReference type="EMBL" id="PIV51693.1"/>
    </source>
</evidence>
<evidence type="ECO:0000313" key="5">
    <source>
        <dbReference type="Proteomes" id="UP000228896"/>
    </source>
</evidence>
<name>A0A2M7DPK1_9BACT</name>
<proteinExistence type="predicted"/>
<accession>A0A2M7DPK1</accession>
<dbReference type="PANTHER" id="PTHR34136">
    <property type="match status" value="1"/>
</dbReference>
<dbReference type="InterPro" id="IPR015797">
    <property type="entry name" value="NUDIX_hydrolase-like_dom_sf"/>
</dbReference>
<dbReference type="Pfam" id="PF03808">
    <property type="entry name" value="Glyco_tran_WecG"/>
    <property type="match status" value="1"/>
</dbReference>
<evidence type="ECO:0000256" key="2">
    <source>
        <dbReference type="ARBA" id="ARBA00022679"/>
    </source>
</evidence>
<keyword evidence="1" id="KW-0328">Glycosyltransferase</keyword>
<feature type="domain" description="Nudix hydrolase" evidence="3">
    <location>
        <begin position="245"/>
        <end position="390"/>
    </location>
</feature>
<dbReference type="PROSITE" id="PS51462">
    <property type="entry name" value="NUDIX"/>
    <property type="match status" value="1"/>
</dbReference>
<dbReference type="InterPro" id="IPR004629">
    <property type="entry name" value="WecG_TagA_CpsF"/>
</dbReference>
<dbReference type="SUPFAM" id="SSF55811">
    <property type="entry name" value="Nudix"/>
    <property type="match status" value="1"/>
</dbReference>
<sequence length="397" mass="46134">MEKINILGINISLYDRNDVLAKIELFLSTNKQIFIITPNPEFILEAQKNEEFFYILNKADLAIPDGVGLKFAGFLLGHNIKRISGADLVKDILAILQKNKLKAVILNWRQSISSMEEINHAIKLRYPSLSYMVKSINKEGSDAPFIEINKFKPDILFVTLGSPAQEKLIYHNLAKMPSVKIGMGVGGSFDFLTNKIKRAPKILRIIGLEWLWRLAIEPWRWRRIVNAVIIFPLQFLKWRFILPFLYRPNVACLLFKRVDYNNKILLVERKNEPNHWQLPQGGTDGNDIKTAGIRELQEELGTDKFIPMSYYNYLYRYKFGNFMGKYDVLARKAAGYKGQKQGLLIAEFKGEDKDIKINYYEHSAWKWVDVKNLMNEVHPIRIKATKIYLNKFNESIK</sequence>
<dbReference type="Proteomes" id="UP000228896">
    <property type="component" value="Unassembled WGS sequence"/>
</dbReference>
<gene>
    <name evidence="4" type="ORF">COS18_02215</name>
</gene>
<evidence type="ECO:0000256" key="1">
    <source>
        <dbReference type="ARBA" id="ARBA00022676"/>
    </source>
</evidence>
<protein>
    <recommendedName>
        <fullName evidence="3">Nudix hydrolase domain-containing protein</fullName>
    </recommendedName>
</protein>
<dbReference type="GO" id="GO:0016758">
    <property type="term" value="F:hexosyltransferase activity"/>
    <property type="evidence" value="ECO:0007669"/>
    <property type="project" value="TreeGrafter"/>
</dbReference>
<reference evidence="5" key="1">
    <citation type="submission" date="2017-09" db="EMBL/GenBank/DDBJ databases">
        <title>Depth-based differentiation of microbial function through sediment-hosted aquifers and enrichment of novel symbionts in the deep terrestrial subsurface.</title>
        <authorList>
            <person name="Probst A.J."/>
            <person name="Ladd B."/>
            <person name="Jarett J.K."/>
            <person name="Geller-Mcgrath D.E."/>
            <person name="Sieber C.M.K."/>
            <person name="Emerson J.B."/>
            <person name="Anantharaman K."/>
            <person name="Thomas B.C."/>
            <person name="Malmstrom R."/>
            <person name="Stieglmeier M."/>
            <person name="Klingl A."/>
            <person name="Woyke T."/>
            <person name="Ryan C.M."/>
            <person name="Banfield J.F."/>
        </authorList>
    </citation>
    <scope>NUCLEOTIDE SEQUENCE [LARGE SCALE GENOMIC DNA]</scope>
</reference>
<dbReference type="Gene3D" id="3.90.79.10">
    <property type="entry name" value="Nucleoside Triphosphate Pyrophosphohydrolase"/>
    <property type="match status" value="1"/>
</dbReference>
<dbReference type="Pfam" id="PF00293">
    <property type="entry name" value="NUDIX"/>
    <property type="match status" value="1"/>
</dbReference>
<dbReference type="InterPro" id="IPR000086">
    <property type="entry name" value="NUDIX_hydrolase_dom"/>
</dbReference>
<evidence type="ECO:0000259" key="3">
    <source>
        <dbReference type="PROSITE" id="PS51462"/>
    </source>
</evidence>
<dbReference type="NCBIfam" id="TIGR00696">
    <property type="entry name" value="wecG_tagA_cpsF"/>
    <property type="match status" value="1"/>
</dbReference>
<organism evidence="4 5">
    <name type="scientific">Candidatus Falkowbacteria bacterium CG02_land_8_20_14_3_00_36_14</name>
    <dbReference type="NCBI Taxonomy" id="1974560"/>
    <lineage>
        <taxon>Bacteria</taxon>
        <taxon>Candidatus Falkowiibacteriota</taxon>
    </lineage>
</organism>
<comment type="caution">
    <text evidence="4">The sequence shown here is derived from an EMBL/GenBank/DDBJ whole genome shotgun (WGS) entry which is preliminary data.</text>
</comment>
<dbReference type="PANTHER" id="PTHR34136:SF1">
    <property type="entry name" value="UDP-N-ACETYL-D-MANNOSAMINURONIC ACID TRANSFERASE"/>
    <property type="match status" value="1"/>
</dbReference>
<dbReference type="EMBL" id="PETS01000050">
    <property type="protein sequence ID" value="PIV51693.1"/>
    <property type="molecule type" value="Genomic_DNA"/>
</dbReference>
<keyword evidence="2" id="KW-0808">Transferase</keyword>